<dbReference type="SUPFAM" id="SSF101148">
    <property type="entry name" value="Plant invertase/pectin methylesterase inhibitor"/>
    <property type="match status" value="1"/>
</dbReference>
<organism evidence="6 7">
    <name type="scientific">Acorus gramineus</name>
    <name type="common">Dwarf sweet flag</name>
    <dbReference type="NCBI Taxonomy" id="55184"/>
    <lineage>
        <taxon>Eukaryota</taxon>
        <taxon>Viridiplantae</taxon>
        <taxon>Streptophyta</taxon>
        <taxon>Embryophyta</taxon>
        <taxon>Tracheophyta</taxon>
        <taxon>Spermatophyta</taxon>
        <taxon>Magnoliopsida</taxon>
        <taxon>Liliopsida</taxon>
        <taxon>Acoraceae</taxon>
        <taxon>Acorus</taxon>
    </lineage>
</organism>
<sequence>MTESEKMKRKDEIRKKAKRERELSLLLLLLLYQSSANLIRDTCKTGARADPNIKYDFCVRTLESDPRSHNAHTLHGLCEASIDLTIRNATRARARAQKLMMKARESVARACLSDCMDLYADAVSKLRDSEKAIGSKRYGDANVWISSAMDAPTTCEDGFGEEGLKSPLSRENGYVFGLSAITLAITNRLAN</sequence>
<dbReference type="CDD" id="cd15795">
    <property type="entry name" value="PMEI-Pla_a_1_like"/>
    <property type="match status" value="1"/>
</dbReference>
<dbReference type="GO" id="GO:0004857">
    <property type="term" value="F:enzyme inhibitor activity"/>
    <property type="evidence" value="ECO:0007669"/>
    <property type="project" value="InterPro"/>
</dbReference>
<evidence type="ECO:0000256" key="2">
    <source>
        <dbReference type="ARBA" id="ARBA00023157"/>
    </source>
</evidence>
<evidence type="ECO:0000256" key="1">
    <source>
        <dbReference type="ARBA" id="ARBA00022729"/>
    </source>
</evidence>
<feature type="domain" description="Pectinesterase inhibitor" evidence="5">
    <location>
        <begin position="34"/>
        <end position="185"/>
    </location>
</feature>
<proteinExistence type="inferred from homology"/>
<feature type="signal peptide" evidence="4">
    <location>
        <begin position="1"/>
        <end position="36"/>
    </location>
</feature>
<dbReference type="Pfam" id="PF04043">
    <property type="entry name" value="PMEI"/>
    <property type="match status" value="1"/>
</dbReference>
<dbReference type="InterPro" id="IPR035513">
    <property type="entry name" value="Invertase/methylesterase_inhib"/>
</dbReference>
<dbReference type="Gene3D" id="1.20.140.40">
    <property type="entry name" value="Invertase/pectin methylesterase inhibitor family protein"/>
    <property type="match status" value="1"/>
</dbReference>
<dbReference type="GO" id="GO:0005576">
    <property type="term" value="C:extracellular region"/>
    <property type="evidence" value="ECO:0007669"/>
    <property type="project" value="UniProtKB-ARBA"/>
</dbReference>
<evidence type="ECO:0000256" key="4">
    <source>
        <dbReference type="SAM" id="SignalP"/>
    </source>
</evidence>
<dbReference type="PANTHER" id="PTHR35357:SF23">
    <property type="entry name" value="PECTINESTERASE INHIBITOR DOMAIN-CONTAINING PROTEIN"/>
    <property type="match status" value="1"/>
</dbReference>
<dbReference type="PANTHER" id="PTHR35357">
    <property type="entry name" value="OS02G0537100 PROTEIN"/>
    <property type="match status" value="1"/>
</dbReference>
<reference evidence="6" key="2">
    <citation type="submission" date="2023-06" db="EMBL/GenBank/DDBJ databases">
        <authorList>
            <person name="Ma L."/>
            <person name="Liu K.-W."/>
            <person name="Li Z."/>
            <person name="Hsiao Y.-Y."/>
            <person name="Qi Y."/>
            <person name="Fu T."/>
            <person name="Tang G."/>
            <person name="Zhang D."/>
            <person name="Sun W.-H."/>
            <person name="Liu D.-K."/>
            <person name="Li Y."/>
            <person name="Chen G.-Z."/>
            <person name="Liu X.-D."/>
            <person name="Liao X.-Y."/>
            <person name="Jiang Y.-T."/>
            <person name="Yu X."/>
            <person name="Hao Y."/>
            <person name="Huang J."/>
            <person name="Zhao X.-W."/>
            <person name="Ke S."/>
            <person name="Chen Y.-Y."/>
            <person name="Wu W.-L."/>
            <person name="Hsu J.-L."/>
            <person name="Lin Y.-F."/>
            <person name="Huang M.-D."/>
            <person name="Li C.-Y."/>
            <person name="Huang L."/>
            <person name="Wang Z.-W."/>
            <person name="Zhao X."/>
            <person name="Zhong W.-Y."/>
            <person name="Peng D.-H."/>
            <person name="Ahmad S."/>
            <person name="Lan S."/>
            <person name="Zhang J.-S."/>
            <person name="Tsai W.-C."/>
            <person name="Van De Peer Y."/>
            <person name="Liu Z.-J."/>
        </authorList>
    </citation>
    <scope>NUCLEOTIDE SEQUENCE</scope>
    <source>
        <strain evidence="6">SCP</strain>
        <tissue evidence="6">Leaves</tissue>
    </source>
</reference>
<comment type="caution">
    <text evidence="6">The sequence shown here is derived from an EMBL/GenBank/DDBJ whole genome shotgun (WGS) entry which is preliminary data.</text>
</comment>
<reference evidence="6" key="1">
    <citation type="journal article" date="2023" name="Nat. Commun.">
        <title>Diploid and tetraploid genomes of Acorus and the evolution of monocots.</title>
        <authorList>
            <person name="Ma L."/>
            <person name="Liu K.W."/>
            <person name="Li Z."/>
            <person name="Hsiao Y.Y."/>
            <person name="Qi Y."/>
            <person name="Fu T."/>
            <person name="Tang G.D."/>
            <person name="Zhang D."/>
            <person name="Sun W.H."/>
            <person name="Liu D.K."/>
            <person name="Li Y."/>
            <person name="Chen G.Z."/>
            <person name="Liu X.D."/>
            <person name="Liao X.Y."/>
            <person name="Jiang Y.T."/>
            <person name="Yu X."/>
            <person name="Hao Y."/>
            <person name="Huang J."/>
            <person name="Zhao X.W."/>
            <person name="Ke S."/>
            <person name="Chen Y.Y."/>
            <person name="Wu W.L."/>
            <person name="Hsu J.L."/>
            <person name="Lin Y.F."/>
            <person name="Huang M.D."/>
            <person name="Li C.Y."/>
            <person name="Huang L."/>
            <person name="Wang Z.W."/>
            <person name="Zhao X."/>
            <person name="Zhong W.Y."/>
            <person name="Peng D.H."/>
            <person name="Ahmad S."/>
            <person name="Lan S."/>
            <person name="Zhang J.S."/>
            <person name="Tsai W.C."/>
            <person name="Van de Peer Y."/>
            <person name="Liu Z.J."/>
        </authorList>
    </citation>
    <scope>NUCLEOTIDE SEQUENCE</scope>
    <source>
        <strain evidence="6">SCP</strain>
    </source>
</reference>
<dbReference type="EMBL" id="JAUJYN010000004">
    <property type="protein sequence ID" value="KAK1274514.1"/>
    <property type="molecule type" value="Genomic_DNA"/>
</dbReference>
<dbReference type="InterPro" id="IPR006501">
    <property type="entry name" value="Pectinesterase_inhib_dom"/>
</dbReference>
<dbReference type="NCBIfam" id="TIGR01614">
    <property type="entry name" value="PME_inhib"/>
    <property type="match status" value="1"/>
</dbReference>
<gene>
    <name evidence="6" type="ORF">QJS04_geneDACA012068</name>
</gene>
<dbReference type="AlphaFoldDB" id="A0AAV9BCM6"/>
<evidence type="ECO:0000259" key="5">
    <source>
        <dbReference type="SMART" id="SM00856"/>
    </source>
</evidence>
<feature type="chain" id="PRO_5043653494" description="Pectinesterase inhibitor domain-containing protein" evidence="4">
    <location>
        <begin position="37"/>
        <end position="191"/>
    </location>
</feature>
<keyword evidence="2" id="KW-1015">Disulfide bond</keyword>
<evidence type="ECO:0000313" key="6">
    <source>
        <dbReference type="EMBL" id="KAK1274514.1"/>
    </source>
</evidence>
<accession>A0AAV9BCM6</accession>
<dbReference type="InterPro" id="IPR034088">
    <property type="entry name" value="Pla_a_1-like"/>
</dbReference>
<name>A0AAV9BCM6_ACOGR</name>
<dbReference type="FunFam" id="1.20.140.40:FF:000002">
    <property type="entry name" value="Putative invertase inhibitor"/>
    <property type="match status" value="1"/>
</dbReference>
<dbReference type="SMART" id="SM00856">
    <property type="entry name" value="PMEI"/>
    <property type="match status" value="1"/>
</dbReference>
<evidence type="ECO:0000256" key="3">
    <source>
        <dbReference type="ARBA" id="ARBA00038471"/>
    </source>
</evidence>
<keyword evidence="7" id="KW-1185">Reference proteome</keyword>
<evidence type="ECO:0000313" key="7">
    <source>
        <dbReference type="Proteomes" id="UP001179952"/>
    </source>
</evidence>
<protein>
    <recommendedName>
        <fullName evidence="5">Pectinesterase inhibitor domain-containing protein</fullName>
    </recommendedName>
</protein>
<comment type="similarity">
    <text evidence="3">Belongs to the PMEI family.</text>
</comment>
<keyword evidence="1 4" id="KW-0732">Signal</keyword>
<dbReference type="Proteomes" id="UP001179952">
    <property type="component" value="Unassembled WGS sequence"/>
</dbReference>